<dbReference type="EMBL" id="UZAF01017497">
    <property type="protein sequence ID" value="VDO42248.1"/>
    <property type="molecule type" value="Genomic_DNA"/>
</dbReference>
<gene>
    <name evidence="2" type="ORF">HPLM_LOCUS11213</name>
</gene>
<keyword evidence="1" id="KW-0732">Signal</keyword>
<reference evidence="4" key="1">
    <citation type="submission" date="2017-02" db="UniProtKB">
        <authorList>
            <consortium name="WormBaseParasite"/>
        </authorList>
    </citation>
    <scope>IDENTIFICATION</scope>
</reference>
<feature type="signal peptide" evidence="1">
    <location>
        <begin position="1"/>
        <end position="17"/>
    </location>
</feature>
<name>A0A0N4WJM3_HAEPC</name>
<protein>
    <submittedName>
        <fullName evidence="4">Laminin N-terminal domain-containing protein</fullName>
    </submittedName>
</protein>
<evidence type="ECO:0000313" key="2">
    <source>
        <dbReference type="EMBL" id="VDO42248.1"/>
    </source>
</evidence>
<dbReference type="AlphaFoldDB" id="A0A0N4WJM3"/>
<evidence type="ECO:0000313" key="3">
    <source>
        <dbReference type="Proteomes" id="UP000268014"/>
    </source>
</evidence>
<sequence>MTNAFITGLLLVLTVNAEDNSAVEVYNSCKNNLPYPKKGTGLPNWCRTMRIDVGSCLSEKVSNQFHLFPTLGGVFNLEDRSLHD</sequence>
<keyword evidence="3" id="KW-1185">Reference proteome</keyword>
<organism evidence="4">
    <name type="scientific">Haemonchus placei</name>
    <name type="common">Barber's pole worm</name>
    <dbReference type="NCBI Taxonomy" id="6290"/>
    <lineage>
        <taxon>Eukaryota</taxon>
        <taxon>Metazoa</taxon>
        <taxon>Ecdysozoa</taxon>
        <taxon>Nematoda</taxon>
        <taxon>Chromadorea</taxon>
        <taxon>Rhabditida</taxon>
        <taxon>Rhabditina</taxon>
        <taxon>Rhabditomorpha</taxon>
        <taxon>Strongyloidea</taxon>
        <taxon>Trichostrongylidae</taxon>
        <taxon>Haemonchus</taxon>
    </lineage>
</organism>
<evidence type="ECO:0000313" key="4">
    <source>
        <dbReference type="WBParaSite" id="HPLM_0001122101-mRNA-1"/>
    </source>
</evidence>
<feature type="chain" id="PRO_5043123833" evidence="1">
    <location>
        <begin position="18"/>
        <end position="84"/>
    </location>
</feature>
<dbReference type="Proteomes" id="UP000268014">
    <property type="component" value="Unassembled WGS sequence"/>
</dbReference>
<dbReference type="OrthoDB" id="5865705at2759"/>
<accession>A0A0N4WJM3</accession>
<evidence type="ECO:0000256" key="1">
    <source>
        <dbReference type="SAM" id="SignalP"/>
    </source>
</evidence>
<reference evidence="2 3" key="2">
    <citation type="submission" date="2018-11" db="EMBL/GenBank/DDBJ databases">
        <authorList>
            <consortium name="Pathogen Informatics"/>
        </authorList>
    </citation>
    <scope>NUCLEOTIDE SEQUENCE [LARGE SCALE GENOMIC DNA]</scope>
    <source>
        <strain evidence="2 3">MHpl1</strain>
    </source>
</reference>
<dbReference type="WBParaSite" id="HPLM_0001122101-mRNA-1">
    <property type="protein sequence ID" value="HPLM_0001122101-mRNA-1"/>
    <property type="gene ID" value="HPLM_0001122101"/>
</dbReference>
<proteinExistence type="predicted"/>